<accession>A0A5C6FVR9</accession>
<reference evidence="1 2" key="1">
    <citation type="submission" date="2019-02" db="EMBL/GenBank/DDBJ databases">
        <title>Deep-cultivation of Planctomycetes and their phenomic and genomic characterization uncovers novel biology.</title>
        <authorList>
            <person name="Wiegand S."/>
            <person name="Jogler M."/>
            <person name="Boedeker C."/>
            <person name="Pinto D."/>
            <person name="Vollmers J."/>
            <person name="Rivas-Marin E."/>
            <person name="Kohn T."/>
            <person name="Peeters S.H."/>
            <person name="Heuer A."/>
            <person name="Rast P."/>
            <person name="Oberbeckmann S."/>
            <person name="Bunk B."/>
            <person name="Jeske O."/>
            <person name="Meyerdierks A."/>
            <person name="Storesund J.E."/>
            <person name="Kallscheuer N."/>
            <person name="Luecker S."/>
            <person name="Lage O.M."/>
            <person name="Pohl T."/>
            <person name="Merkel B.J."/>
            <person name="Hornburger P."/>
            <person name="Mueller R.-W."/>
            <person name="Bruemmer F."/>
            <person name="Labrenz M."/>
            <person name="Spormann A.M."/>
            <person name="Op Den Camp H."/>
            <person name="Overmann J."/>
            <person name="Amann R."/>
            <person name="Jetten M.S.M."/>
            <person name="Mascher T."/>
            <person name="Medema M.H."/>
            <person name="Devos D.P."/>
            <person name="Kaster A.-K."/>
            <person name="Ovreas L."/>
            <person name="Rohde M."/>
            <person name="Galperin M.Y."/>
            <person name="Jogler C."/>
        </authorList>
    </citation>
    <scope>NUCLEOTIDE SEQUENCE [LARGE SCALE GENOMIC DNA]</scope>
    <source>
        <strain evidence="1 2">V7</strain>
    </source>
</reference>
<evidence type="ECO:0000313" key="1">
    <source>
        <dbReference type="EMBL" id="TWU66454.1"/>
    </source>
</evidence>
<evidence type="ECO:0000313" key="2">
    <source>
        <dbReference type="Proteomes" id="UP000316476"/>
    </source>
</evidence>
<dbReference type="Proteomes" id="UP000316476">
    <property type="component" value="Unassembled WGS sequence"/>
</dbReference>
<protein>
    <submittedName>
        <fullName evidence="1">Uncharacterized protein</fullName>
    </submittedName>
</protein>
<comment type="caution">
    <text evidence="1">The sequence shown here is derived from an EMBL/GenBank/DDBJ whole genome shotgun (WGS) entry which is preliminary data.</text>
</comment>
<name>A0A5C6FVR9_9PLAN</name>
<sequence>MNTSSPIIRSNADGTLHVAGRNVPVVQDGAIGGVVQHRQLTPAELATEVLLDGEIAVGLDGNGEPSILRMGDGATTGGAVVGTTHEVSVNPTIAADSPGTRIDLTPALDEDAVWLVKFKAVTYTSSAHGRLRVDFGYFSSVSGSLTIGEDGSFTESAIKHVQSLAVYNKQPDGVATSGFANIMIHQGTLLEKANSGNSVALFLGKLTAGTDPSPNIAATAYRIR</sequence>
<organism evidence="1 2">
    <name type="scientific">Crateriforma conspicua</name>
    <dbReference type="NCBI Taxonomy" id="2527996"/>
    <lineage>
        <taxon>Bacteria</taxon>
        <taxon>Pseudomonadati</taxon>
        <taxon>Planctomycetota</taxon>
        <taxon>Planctomycetia</taxon>
        <taxon>Planctomycetales</taxon>
        <taxon>Planctomycetaceae</taxon>
        <taxon>Crateriforma</taxon>
    </lineage>
</organism>
<dbReference type="AlphaFoldDB" id="A0A5C6FVR9"/>
<gene>
    <name evidence="1" type="ORF">V7x_20200</name>
</gene>
<dbReference type="EMBL" id="SJPZ01000001">
    <property type="protein sequence ID" value="TWU66454.1"/>
    <property type="molecule type" value="Genomic_DNA"/>
</dbReference>
<proteinExistence type="predicted"/>